<evidence type="ECO:0000313" key="2">
    <source>
        <dbReference type="EMBL" id="CAK0872351.1"/>
    </source>
</evidence>
<feature type="non-terminal residue" evidence="2">
    <location>
        <position position="1"/>
    </location>
</feature>
<evidence type="ECO:0000313" key="3">
    <source>
        <dbReference type="Proteomes" id="UP001189429"/>
    </source>
</evidence>
<accession>A0ABN9VJQ4</accession>
<dbReference type="EMBL" id="CAUYUJ010017162">
    <property type="protein sequence ID" value="CAK0872351.1"/>
    <property type="molecule type" value="Genomic_DNA"/>
</dbReference>
<name>A0ABN9VJQ4_9DINO</name>
<keyword evidence="3" id="KW-1185">Reference proteome</keyword>
<evidence type="ECO:0000256" key="1">
    <source>
        <dbReference type="SAM" id="MobiDB-lite"/>
    </source>
</evidence>
<comment type="caution">
    <text evidence="2">The sequence shown here is derived from an EMBL/GenBank/DDBJ whole genome shotgun (WGS) entry which is preliminary data.</text>
</comment>
<proteinExistence type="predicted"/>
<feature type="region of interest" description="Disordered" evidence="1">
    <location>
        <begin position="75"/>
        <end position="120"/>
    </location>
</feature>
<gene>
    <name evidence="2" type="ORF">PCOR1329_LOCUS57850</name>
</gene>
<sequence length="120" mass="13053">PRLPRNAWPAGNLSLKIGLCPEAQGRGTPGGGSQARTSLHALARAKLRARLRSRLARGSQEIKVEEAEVEDTVFAKQEESEQNAISRRGHVTESATSERTRSERTTLGWAADPPQTLQNA</sequence>
<protein>
    <submittedName>
        <fullName evidence="2">Uncharacterized protein</fullName>
    </submittedName>
</protein>
<dbReference type="Proteomes" id="UP001189429">
    <property type="component" value="Unassembled WGS sequence"/>
</dbReference>
<organism evidence="2 3">
    <name type="scientific">Prorocentrum cordatum</name>
    <dbReference type="NCBI Taxonomy" id="2364126"/>
    <lineage>
        <taxon>Eukaryota</taxon>
        <taxon>Sar</taxon>
        <taxon>Alveolata</taxon>
        <taxon>Dinophyceae</taxon>
        <taxon>Prorocentrales</taxon>
        <taxon>Prorocentraceae</taxon>
        <taxon>Prorocentrum</taxon>
    </lineage>
</organism>
<reference evidence="2" key="1">
    <citation type="submission" date="2023-10" db="EMBL/GenBank/DDBJ databases">
        <authorList>
            <person name="Chen Y."/>
            <person name="Shah S."/>
            <person name="Dougan E. K."/>
            <person name="Thang M."/>
            <person name="Chan C."/>
        </authorList>
    </citation>
    <scope>NUCLEOTIDE SEQUENCE [LARGE SCALE GENOMIC DNA]</scope>
</reference>